<proteinExistence type="predicted"/>
<keyword evidence="1" id="KW-0472">Membrane</keyword>
<gene>
    <name evidence="2" type="ordered locus">Y11_23211</name>
</gene>
<feature type="transmembrane region" description="Helical" evidence="1">
    <location>
        <begin position="20"/>
        <end position="40"/>
    </location>
</feature>
<reference evidence="2 3" key="1">
    <citation type="journal article" date="2011" name="J. Bacteriol.">
        <title>Complete genome sequence of Yersinia enterocolitica subsp. palearctica serogroup O:3.</title>
        <authorList>
            <person name="Batzilla J."/>
            <person name="Hoper D."/>
            <person name="Antonenka U."/>
            <person name="Heesemann J."/>
            <person name="Rakin A."/>
        </authorList>
    </citation>
    <scope>NUCLEOTIDE SEQUENCE [LARGE SCALE GENOMIC DNA]</scope>
    <source>
        <strain evidence="3">DSM 13030 / CIP 106945 / Y11</strain>
    </source>
</reference>
<sequence>MDRAFQRNILPIWHSRGLSLLVVAAIVADFIVSIAIEANYV</sequence>
<keyword evidence="1" id="KW-1133">Transmembrane helix</keyword>
<name>A0A0H3NL70_YERE1</name>
<evidence type="ECO:0000313" key="2">
    <source>
        <dbReference type="EMBL" id="CBY25860.1"/>
    </source>
</evidence>
<dbReference type="Proteomes" id="UP000008084">
    <property type="component" value="Chromosome"/>
</dbReference>
<organism evidence="2 3">
    <name type="scientific">Yersinia enterocolitica subsp. palearctica serotype O:3 (strain DSM 13030 / CIP 106945 / Y11)</name>
    <dbReference type="NCBI Taxonomy" id="930944"/>
    <lineage>
        <taxon>Bacteria</taxon>
        <taxon>Pseudomonadati</taxon>
        <taxon>Pseudomonadota</taxon>
        <taxon>Gammaproteobacteria</taxon>
        <taxon>Enterobacterales</taxon>
        <taxon>Yersiniaceae</taxon>
        <taxon>Yersinia</taxon>
    </lineage>
</organism>
<accession>A0A0H3NL70</accession>
<protein>
    <submittedName>
        <fullName evidence="2">Uncharacterized protein</fullName>
    </submittedName>
</protein>
<dbReference type="EMBL" id="FR729477">
    <property type="protein sequence ID" value="CBY25860.1"/>
    <property type="molecule type" value="Genomic_DNA"/>
</dbReference>
<dbReference type="HOGENOM" id="CLU_3279022_0_0_6"/>
<dbReference type="KEGG" id="yey:Y11_23211"/>
<keyword evidence="1" id="KW-0812">Transmembrane</keyword>
<evidence type="ECO:0000256" key="1">
    <source>
        <dbReference type="SAM" id="Phobius"/>
    </source>
</evidence>
<dbReference type="AlphaFoldDB" id="A0A0H3NL70"/>
<evidence type="ECO:0000313" key="3">
    <source>
        <dbReference type="Proteomes" id="UP000008084"/>
    </source>
</evidence>
<dbReference type="PATRIC" id="fig|930944.6.peg.2306"/>